<evidence type="ECO:0000256" key="2">
    <source>
        <dbReference type="ARBA" id="ARBA00022833"/>
    </source>
</evidence>
<keyword evidence="5" id="KW-0804">Transcription</keyword>
<keyword evidence="6" id="KW-0539">Nucleus</keyword>
<feature type="domain" description="Zn(2)-C6 fungal-type" evidence="8">
    <location>
        <begin position="8"/>
        <end position="36"/>
    </location>
</feature>
<evidence type="ECO:0000256" key="4">
    <source>
        <dbReference type="ARBA" id="ARBA00023125"/>
    </source>
</evidence>
<evidence type="ECO:0000259" key="8">
    <source>
        <dbReference type="PROSITE" id="PS50048"/>
    </source>
</evidence>
<keyword evidence="4" id="KW-0238">DNA-binding</keyword>
<evidence type="ECO:0000256" key="3">
    <source>
        <dbReference type="ARBA" id="ARBA00023015"/>
    </source>
</evidence>
<proteinExistence type="predicted"/>
<dbReference type="EMBL" id="KQ947421">
    <property type="protein sequence ID" value="KUJ14113.1"/>
    <property type="molecule type" value="Genomic_DNA"/>
</dbReference>
<keyword evidence="2" id="KW-0862">Zinc</keyword>
<keyword evidence="10" id="KW-1185">Reference proteome</keyword>
<dbReference type="GO" id="GO:0000981">
    <property type="term" value="F:DNA-binding transcription factor activity, RNA polymerase II-specific"/>
    <property type="evidence" value="ECO:0007669"/>
    <property type="project" value="InterPro"/>
</dbReference>
<feature type="region of interest" description="Disordered" evidence="7">
    <location>
        <begin position="44"/>
        <end position="66"/>
    </location>
</feature>
<dbReference type="InterPro" id="IPR036864">
    <property type="entry name" value="Zn2-C6_fun-type_DNA-bd_sf"/>
</dbReference>
<dbReference type="PANTHER" id="PTHR36206">
    <property type="entry name" value="ASPERCRYPTIN BIOSYNTHESIS CLUSTER-SPECIFIC TRANSCRIPTION REGULATOR ATNN-RELATED"/>
    <property type="match status" value="1"/>
</dbReference>
<name>A0A194X1P4_MOLSC</name>
<protein>
    <recommendedName>
        <fullName evidence="8">Zn(2)-C6 fungal-type domain-containing protein</fullName>
    </recommendedName>
</protein>
<dbReference type="GO" id="GO:0008270">
    <property type="term" value="F:zinc ion binding"/>
    <property type="evidence" value="ECO:0007669"/>
    <property type="project" value="InterPro"/>
</dbReference>
<gene>
    <name evidence="9" type="ORF">LY89DRAFT_651193</name>
</gene>
<dbReference type="SMART" id="SM00066">
    <property type="entry name" value="GAL4"/>
    <property type="match status" value="1"/>
</dbReference>
<reference evidence="9 10" key="1">
    <citation type="submission" date="2015-10" db="EMBL/GenBank/DDBJ databases">
        <title>Full genome of DAOMC 229536 Phialocephala scopiformis, a fungal endophyte of spruce producing the potent anti-insectan compound rugulosin.</title>
        <authorList>
            <consortium name="DOE Joint Genome Institute"/>
            <person name="Walker A.K."/>
            <person name="Frasz S.L."/>
            <person name="Seifert K.A."/>
            <person name="Miller J.D."/>
            <person name="Mondo S.J."/>
            <person name="Labutti K."/>
            <person name="Lipzen A."/>
            <person name="Dockter R."/>
            <person name="Kennedy M."/>
            <person name="Grigoriev I.V."/>
            <person name="Spatafora J.W."/>
        </authorList>
    </citation>
    <scope>NUCLEOTIDE SEQUENCE [LARGE SCALE GENOMIC DNA]</scope>
    <source>
        <strain evidence="9 10">CBS 120377</strain>
    </source>
</reference>
<dbReference type="PANTHER" id="PTHR36206:SF13">
    <property type="entry name" value="TRANSCRIPTIONAL REGULATORY PROTEIN MOC3"/>
    <property type="match status" value="1"/>
</dbReference>
<dbReference type="Pfam" id="PF00172">
    <property type="entry name" value="Zn_clus"/>
    <property type="match status" value="1"/>
</dbReference>
<feature type="compositionally biased region" description="Pro residues" evidence="7">
    <location>
        <begin position="48"/>
        <end position="58"/>
    </location>
</feature>
<dbReference type="GeneID" id="28821868"/>
<dbReference type="Proteomes" id="UP000070700">
    <property type="component" value="Unassembled WGS sequence"/>
</dbReference>
<dbReference type="STRING" id="149040.A0A194X1P4"/>
<dbReference type="GO" id="GO:0003677">
    <property type="term" value="F:DNA binding"/>
    <property type="evidence" value="ECO:0007669"/>
    <property type="project" value="UniProtKB-KW"/>
</dbReference>
<dbReference type="Gene3D" id="4.10.240.10">
    <property type="entry name" value="Zn(2)-C6 fungal-type DNA-binding domain"/>
    <property type="match status" value="1"/>
</dbReference>
<dbReference type="InterPro" id="IPR021858">
    <property type="entry name" value="Fun_TF"/>
</dbReference>
<organism evidence="9 10">
    <name type="scientific">Mollisia scopiformis</name>
    <name type="common">Conifer needle endophyte fungus</name>
    <name type="synonym">Phialocephala scopiformis</name>
    <dbReference type="NCBI Taxonomy" id="149040"/>
    <lineage>
        <taxon>Eukaryota</taxon>
        <taxon>Fungi</taxon>
        <taxon>Dikarya</taxon>
        <taxon>Ascomycota</taxon>
        <taxon>Pezizomycotina</taxon>
        <taxon>Leotiomycetes</taxon>
        <taxon>Helotiales</taxon>
        <taxon>Mollisiaceae</taxon>
        <taxon>Mollisia</taxon>
    </lineage>
</organism>
<evidence type="ECO:0000313" key="10">
    <source>
        <dbReference type="Proteomes" id="UP000070700"/>
    </source>
</evidence>
<dbReference type="AlphaFoldDB" id="A0A194X1P4"/>
<dbReference type="InterPro" id="IPR001138">
    <property type="entry name" value="Zn2Cys6_DnaBD"/>
</dbReference>
<dbReference type="CDD" id="cd00067">
    <property type="entry name" value="GAL4"/>
    <property type="match status" value="1"/>
</dbReference>
<dbReference type="KEGG" id="psco:LY89DRAFT_651193"/>
<evidence type="ECO:0000256" key="7">
    <source>
        <dbReference type="SAM" id="MobiDB-lite"/>
    </source>
</evidence>
<dbReference type="PROSITE" id="PS00463">
    <property type="entry name" value="ZN2_CY6_FUNGAL_1"/>
    <property type="match status" value="1"/>
</dbReference>
<dbReference type="PROSITE" id="PS50048">
    <property type="entry name" value="ZN2_CY6_FUNGAL_2"/>
    <property type="match status" value="1"/>
</dbReference>
<evidence type="ECO:0000256" key="5">
    <source>
        <dbReference type="ARBA" id="ARBA00023163"/>
    </source>
</evidence>
<evidence type="ECO:0000256" key="1">
    <source>
        <dbReference type="ARBA" id="ARBA00022723"/>
    </source>
</evidence>
<dbReference type="InterPro" id="IPR052360">
    <property type="entry name" value="Transcr_Regulatory_Proteins"/>
</dbReference>
<dbReference type="Pfam" id="PF11951">
    <property type="entry name" value="Fungal_trans_2"/>
    <property type="match status" value="1"/>
</dbReference>
<keyword evidence="1" id="KW-0479">Metal-binding</keyword>
<dbReference type="SUPFAM" id="SSF57701">
    <property type="entry name" value="Zn2/Cys6 DNA-binding domain"/>
    <property type="match status" value="1"/>
</dbReference>
<sequence>MERRVRTGCLTCRRRRVKCDQAKPTCERCRTANFVCEGYEAPRQAPARTPPRISPPPRSRGSRSPLAEMPWRHADWRQEQLPLYHHFVTITAFRLFRNDHVQFWRDQVAQMSYGVDIVYEALLAIGAMHRAILLRCQVESQPESAKFRVLALRMYGNVIRSLPKHLNQNSIAEIYAVLVVLMLLAYFECFMENPKASFRHLWAAIQLLRKSEGRLSNSEVLNMVPVYDAMLRLDFLAQKLVPYARSSFLKTADLAINESPFWNRQDPEFVGVDPADRIATERYRLIQLICAHNKLSRIIWGCWCPVGERPSREELMGFYSEMQLWKANSPATFEGYDDSYFSYEAKEFSDLQGLPIPPPPLHLRSVEAALSIGMFNGYLGCAIAMICTTDEDPVARELENYNLVYKNMRIAAALIEKHADWRSPKNPYKPCDAISLGISLYLYHGARRCFSLAWQKWTILALRMIGREGLSNGFTNANTLEVMCDLETRMKRGTSRGLLMDVDENSGLGSIRERLAPLLMPRGEDDQMLAFYLRFGNEEADGDEGAVQVVARATWTETFGGQMEDLKLDIYESAVEEQAALHDRPQAYELFSTWRQAVEQGWHGYLSPDVENRLVKQEDVSPAVG</sequence>
<accession>A0A194X1P4</accession>
<dbReference type="RefSeq" id="XP_018068468.1">
    <property type="nucleotide sequence ID" value="XM_018212142.1"/>
</dbReference>
<dbReference type="OrthoDB" id="2593732at2759"/>
<evidence type="ECO:0000256" key="6">
    <source>
        <dbReference type="ARBA" id="ARBA00023242"/>
    </source>
</evidence>
<keyword evidence="3" id="KW-0805">Transcription regulation</keyword>
<evidence type="ECO:0000313" key="9">
    <source>
        <dbReference type="EMBL" id="KUJ14113.1"/>
    </source>
</evidence>
<dbReference type="InParanoid" id="A0A194X1P4"/>